<reference evidence="3" key="1">
    <citation type="submission" date="2017-09" db="EMBL/GenBank/DDBJ databases">
        <authorList>
            <person name="Varghese N."/>
            <person name="Submissions S."/>
        </authorList>
    </citation>
    <scope>NUCLEOTIDE SEQUENCE [LARGE SCALE GENOMIC DNA]</scope>
    <source>
        <strain evidence="3">JKS000234</strain>
    </source>
</reference>
<dbReference type="AlphaFoldDB" id="A0A286BTA5"/>
<accession>A0A286BTA5</accession>
<keyword evidence="3" id="KW-1185">Reference proteome</keyword>
<proteinExistence type="predicted"/>
<name>A0A286BTA5_9GAMM</name>
<feature type="transmembrane region" description="Helical" evidence="1">
    <location>
        <begin position="7"/>
        <end position="33"/>
    </location>
</feature>
<protein>
    <submittedName>
        <fullName evidence="2">Uncharacterized protein</fullName>
    </submittedName>
</protein>
<dbReference type="EMBL" id="OCMY01000001">
    <property type="protein sequence ID" value="SOD37415.1"/>
    <property type="molecule type" value="Genomic_DNA"/>
</dbReference>
<evidence type="ECO:0000256" key="1">
    <source>
        <dbReference type="SAM" id="Phobius"/>
    </source>
</evidence>
<keyword evidence="1" id="KW-0812">Transmembrane</keyword>
<sequence length="70" mass="7906">MFFLFKNFVFFVFLMTGFLFISGAGVVAEFFIYTPPPELSKLVVIISSLLSFVALAHKVNSFLAKKYKVS</sequence>
<evidence type="ECO:0000313" key="3">
    <source>
        <dbReference type="Proteomes" id="UP000219271"/>
    </source>
</evidence>
<organism evidence="2 3">
    <name type="scientific">Candidatus Pantoea floridensis</name>
    <dbReference type="NCBI Taxonomy" id="1938870"/>
    <lineage>
        <taxon>Bacteria</taxon>
        <taxon>Pseudomonadati</taxon>
        <taxon>Pseudomonadota</taxon>
        <taxon>Gammaproteobacteria</taxon>
        <taxon>Enterobacterales</taxon>
        <taxon>Erwiniaceae</taxon>
        <taxon>Pantoea</taxon>
    </lineage>
</organism>
<dbReference type="Proteomes" id="UP000219271">
    <property type="component" value="Unassembled WGS sequence"/>
</dbReference>
<keyword evidence="1" id="KW-0472">Membrane</keyword>
<evidence type="ECO:0000313" key="2">
    <source>
        <dbReference type="EMBL" id="SOD37415.1"/>
    </source>
</evidence>
<gene>
    <name evidence="2" type="ORF">SAMN06273570_1768</name>
</gene>
<feature type="transmembrane region" description="Helical" evidence="1">
    <location>
        <begin position="39"/>
        <end position="56"/>
    </location>
</feature>
<keyword evidence="1" id="KW-1133">Transmembrane helix</keyword>